<evidence type="ECO:0000256" key="8">
    <source>
        <dbReference type="ARBA" id="ARBA00049348"/>
    </source>
</evidence>
<dbReference type="EC" id="2.1.1.63" evidence="9"/>
<dbReference type="InterPro" id="IPR036388">
    <property type="entry name" value="WH-like_DNA-bd_sf"/>
</dbReference>
<dbReference type="PANTHER" id="PTHR10815">
    <property type="entry name" value="METHYLATED-DNA--PROTEIN-CYSTEINE METHYLTRANSFERASE"/>
    <property type="match status" value="1"/>
</dbReference>
<comment type="catalytic activity">
    <reaction evidence="8 9">
        <text>a 6-O-methyl-2'-deoxyguanosine in DNA + L-cysteinyl-[protein] = S-methyl-L-cysteinyl-[protein] + a 2'-deoxyguanosine in DNA</text>
        <dbReference type="Rhea" id="RHEA:24000"/>
        <dbReference type="Rhea" id="RHEA-COMP:10131"/>
        <dbReference type="Rhea" id="RHEA-COMP:10132"/>
        <dbReference type="Rhea" id="RHEA-COMP:11367"/>
        <dbReference type="Rhea" id="RHEA-COMP:11368"/>
        <dbReference type="ChEBI" id="CHEBI:29950"/>
        <dbReference type="ChEBI" id="CHEBI:82612"/>
        <dbReference type="ChEBI" id="CHEBI:85445"/>
        <dbReference type="ChEBI" id="CHEBI:85448"/>
        <dbReference type="EC" id="2.1.1.63"/>
    </reaction>
</comment>
<name>A0A402B9F6_9CHLR</name>
<evidence type="ECO:0000313" key="13">
    <source>
        <dbReference type="Proteomes" id="UP000287171"/>
    </source>
</evidence>
<comment type="caution">
    <text evidence="12">The sequence shown here is derived from an EMBL/GenBank/DDBJ whole genome shotgun (WGS) entry which is preliminary data.</text>
</comment>
<comment type="function">
    <text evidence="9">Involved in the cellular defense against the biological effects of O6-methylguanine (O6-MeG) and O4-methylthymine (O4-MeT) in DNA. Repairs the methylated nucleobase in DNA by stoichiometrically transferring the methyl group to a cysteine residue in the enzyme. This is a suicide reaction: the enzyme is irreversibly inactivated.</text>
</comment>
<protein>
    <recommendedName>
        <fullName evidence="9">Methylated-DNA--protein-cysteine methyltransferase</fullName>
        <ecNumber evidence="9">2.1.1.63</ecNumber>
    </recommendedName>
    <alternativeName>
        <fullName evidence="9">6-O-methylguanine-DNA methyltransferase</fullName>
        <shortName evidence="9">MGMT</shortName>
    </alternativeName>
    <alternativeName>
        <fullName evidence="9">O-6-methylguanine-DNA-alkyltransferase</fullName>
    </alternativeName>
</protein>
<dbReference type="PANTHER" id="PTHR10815:SF5">
    <property type="entry name" value="METHYLATED-DNA--PROTEIN-CYSTEINE METHYLTRANSFERASE"/>
    <property type="match status" value="1"/>
</dbReference>
<comment type="similarity">
    <text evidence="2 9">Belongs to the MGMT family.</text>
</comment>
<evidence type="ECO:0000256" key="2">
    <source>
        <dbReference type="ARBA" id="ARBA00008711"/>
    </source>
</evidence>
<dbReference type="GO" id="GO:0006307">
    <property type="term" value="P:DNA alkylation repair"/>
    <property type="evidence" value="ECO:0007669"/>
    <property type="project" value="UniProtKB-UniRule"/>
</dbReference>
<sequence>MVAIHVQSQVLYWSRVSSFMGECVLMATNDGICWAGTPGSAMENGLLRTKRWIDFERTVEDEAVPVLRQAAEELQRYFSGEAVHFSCPLNLRGTPFQISVWQALRDIPYGESRSYGELAASIGRPAASRAVGAANGANPVAIIVPCHRVIGSDKTLTGYGGGLSTKAWLLSLEGIGFKSRIASVL</sequence>
<dbReference type="FunFam" id="1.10.10.10:FF:000214">
    <property type="entry name" value="Methylated-DNA--protein-cysteine methyltransferase"/>
    <property type="match status" value="1"/>
</dbReference>
<dbReference type="InterPro" id="IPR036217">
    <property type="entry name" value="MethylDNA_cys_MeTrfase_DNAb"/>
</dbReference>
<dbReference type="HAMAP" id="MF_00772">
    <property type="entry name" value="OGT"/>
    <property type="match status" value="1"/>
</dbReference>
<comment type="miscellaneous">
    <text evidence="9">This enzyme catalyzes only one turnover and therefore is not strictly catalytic. According to one definition, an enzyme is a biocatalyst that acts repeatedly and over many reaction cycles.</text>
</comment>
<dbReference type="CDD" id="cd06445">
    <property type="entry name" value="ATase"/>
    <property type="match status" value="1"/>
</dbReference>
<evidence type="ECO:0000256" key="7">
    <source>
        <dbReference type="ARBA" id="ARBA00023204"/>
    </source>
</evidence>
<dbReference type="InterPro" id="IPR008332">
    <property type="entry name" value="MethylG_MeTrfase_N"/>
</dbReference>
<evidence type="ECO:0000256" key="6">
    <source>
        <dbReference type="ARBA" id="ARBA00022763"/>
    </source>
</evidence>
<keyword evidence="5 9" id="KW-0808">Transferase</keyword>
<keyword evidence="4 9" id="KW-0489">Methyltransferase</keyword>
<feature type="active site" description="Nucleophile; methyl group acceptor" evidence="9">
    <location>
        <position position="146"/>
    </location>
</feature>
<dbReference type="RefSeq" id="WP_371865544.1">
    <property type="nucleotide sequence ID" value="NZ_BIFT01000001.1"/>
</dbReference>
<evidence type="ECO:0000256" key="1">
    <source>
        <dbReference type="ARBA" id="ARBA00001286"/>
    </source>
</evidence>
<keyword evidence="6 9" id="KW-0227">DNA damage</keyword>
<gene>
    <name evidence="12" type="primary">ogt</name>
    <name evidence="12" type="ORF">KDA_34330</name>
</gene>
<dbReference type="Gene3D" id="3.30.160.70">
    <property type="entry name" value="Methylated DNA-protein cysteine methyltransferase domain"/>
    <property type="match status" value="1"/>
</dbReference>
<comment type="subcellular location">
    <subcellularLocation>
        <location evidence="9">Cytoplasm</location>
    </subcellularLocation>
</comment>
<dbReference type="InterPro" id="IPR014048">
    <property type="entry name" value="MethylDNA_cys_MeTrfase_DNA-bd"/>
</dbReference>
<dbReference type="Pfam" id="PF01035">
    <property type="entry name" value="DNA_binding_1"/>
    <property type="match status" value="1"/>
</dbReference>
<evidence type="ECO:0000259" key="10">
    <source>
        <dbReference type="Pfam" id="PF01035"/>
    </source>
</evidence>
<keyword evidence="7 9" id="KW-0234">DNA repair</keyword>
<dbReference type="GO" id="GO:0003908">
    <property type="term" value="F:methylated-DNA-[protein]-cysteine S-methyltransferase activity"/>
    <property type="evidence" value="ECO:0007669"/>
    <property type="project" value="UniProtKB-UniRule"/>
</dbReference>
<dbReference type="AlphaFoldDB" id="A0A402B9F6"/>
<feature type="domain" description="Methylated-DNA-[protein]-cysteine S-methyltransferase DNA binding" evidence="10">
    <location>
        <begin position="95"/>
        <end position="175"/>
    </location>
</feature>
<dbReference type="InterPro" id="IPR001497">
    <property type="entry name" value="MethylDNA_cys_MeTrfase_AS"/>
</dbReference>
<dbReference type="EMBL" id="BIFT01000001">
    <property type="protein sequence ID" value="GCE27949.1"/>
    <property type="molecule type" value="Genomic_DNA"/>
</dbReference>
<comment type="catalytic activity">
    <reaction evidence="1 9">
        <text>a 4-O-methyl-thymidine in DNA + L-cysteinyl-[protein] = a thymidine in DNA + S-methyl-L-cysteinyl-[protein]</text>
        <dbReference type="Rhea" id="RHEA:53428"/>
        <dbReference type="Rhea" id="RHEA-COMP:10131"/>
        <dbReference type="Rhea" id="RHEA-COMP:10132"/>
        <dbReference type="Rhea" id="RHEA-COMP:13555"/>
        <dbReference type="Rhea" id="RHEA-COMP:13556"/>
        <dbReference type="ChEBI" id="CHEBI:29950"/>
        <dbReference type="ChEBI" id="CHEBI:82612"/>
        <dbReference type="ChEBI" id="CHEBI:137386"/>
        <dbReference type="ChEBI" id="CHEBI:137387"/>
        <dbReference type="EC" id="2.1.1.63"/>
    </reaction>
</comment>
<dbReference type="GO" id="GO:0032259">
    <property type="term" value="P:methylation"/>
    <property type="evidence" value="ECO:0007669"/>
    <property type="project" value="UniProtKB-KW"/>
</dbReference>
<dbReference type="NCBIfam" id="TIGR00589">
    <property type="entry name" value="ogt"/>
    <property type="match status" value="1"/>
</dbReference>
<reference evidence="13" key="1">
    <citation type="submission" date="2018-12" db="EMBL/GenBank/DDBJ databases">
        <title>Tengunoibacter tsumagoiensis gen. nov., sp. nov., Dictyobacter kobayashii sp. nov., D. alpinus sp. nov., and D. joshuensis sp. nov. and description of Dictyobacteraceae fam. nov. within the order Ktedonobacterales isolated from Tengu-no-mugimeshi.</title>
        <authorList>
            <person name="Wang C.M."/>
            <person name="Zheng Y."/>
            <person name="Sakai Y."/>
            <person name="Toyoda A."/>
            <person name="Minakuchi Y."/>
            <person name="Abe K."/>
            <person name="Yokota A."/>
            <person name="Yabe S."/>
        </authorList>
    </citation>
    <scope>NUCLEOTIDE SEQUENCE [LARGE SCALE GENOMIC DNA]</scope>
    <source>
        <strain evidence="13">Uno16</strain>
    </source>
</reference>
<evidence type="ECO:0000256" key="4">
    <source>
        <dbReference type="ARBA" id="ARBA00022603"/>
    </source>
</evidence>
<dbReference type="InterPro" id="IPR036631">
    <property type="entry name" value="MGMT_N_sf"/>
</dbReference>
<dbReference type="Gene3D" id="1.10.10.10">
    <property type="entry name" value="Winged helix-like DNA-binding domain superfamily/Winged helix DNA-binding domain"/>
    <property type="match status" value="1"/>
</dbReference>
<dbReference type="SUPFAM" id="SSF53155">
    <property type="entry name" value="Methylated DNA-protein cysteine methyltransferase domain"/>
    <property type="match status" value="1"/>
</dbReference>
<dbReference type="PROSITE" id="PS00374">
    <property type="entry name" value="MGMT"/>
    <property type="match status" value="1"/>
</dbReference>
<evidence type="ECO:0000256" key="9">
    <source>
        <dbReference type="HAMAP-Rule" id="MF_00772"/>
    </source>
</evidence>
<feature type="domain" description="Methylguanine DNA methyltransferase ribonuclease-like" evidence="11">
    <location>
        <begin position="11"/>
        <end position="91"/>
    </location>
</feature>
<evidence type="ECO:0000259" key="11">
    <source>
        <dbReference type="Pfam" id="PF02870"/>
    </source>
</evidence>
<dbReference type="Proteomes" id="UP000287171">
    <property type="component" value="Unassembled WGS sequence"/>
</dbReference>
<dbReference type="SUPFAM" id="SSF46767">
    <property type="entry name" value="Methylated DNA-protein cysteine methyltransferase, C-terminal domain"/>
    <property type="match status" value="1"/>
</dbReference>
<dbReference type="GO" id="GO:0005737">
    <property type="term" value="C:cytoplasm"/>
    <property type="evidence" value="ECO:0007669"/>
    <property type="project" value="UniProtKB-SubCell"/>
</dbReference>
<keyword evidence="3 9" id="KW-0963">Cytoplasm</keyword>
<dbReference type="Pfam" id="PF02870">
    <property type="entry name" value="Methyltransf_1N"/>
    <property type="match status" value="1"/>
</dbReference>
<keyword evidence="13" id="KW-1185">Reference proteome</keyword>
<organism evidence="12 13">
    <name type="scientific">Dictyobacter alpinus</name>
    <dbReference type="NCBI Taxonomy" id="2014873"/>
    <lineage>
        <taxon>Bacteria</taxon>
        <taxon>Bacillati</taxon>
        <taxon>Chloroflexota</taxon>
        <taxon>Ktedonobacteria</taxon>
        <taxon>Ktedonobacterales</taxon>
        <taxon>Dictyobacteraceae</taxon>
        <taxon>Dictyobacter</taxon>
    </lineage>
</organism>
<evidence type="ECO:0000313" key="12">
    <source>
        <dbReference type="EMBL" id="GCE27949.1"/>
    </source>
</evidence>
<evidence type="ECO:0000256" key="5">
    <source>
        <dbReference type="ARBA" id="ARBA00022679"/>
    </source>
</evidence>
<proteinExistence type="inferred from homology"/>
<dbReference type="InterPro" id="IPR023546">
    <property type="entry name" value="MGMT"/>
</dbReference>
<evidence type="ECO:0000256" key="3">
    <source>
        <dbReference type="ARBA" id="ARBA00022490"/>
    </source>
</evidence>
<accession>A0A402B9F6</accession>